<keyword evidence="2" id="KW-0349">Heme</keyword>
<accession>A0A3M2RC23</accession>
<keyword evidence="3" id="KW-0479">Metal-binding</keyword>
<evidence type="ECO:0000313" key="7">
    <source>
        <dbReference type="EMBL" id="RMJ02828.1"/>
    </source>
</evidence>
<reference evidence="7 8" key="1">
    <citation type="submission" date="2018-08" db="EMBL/GenBank/DDBJ databases">
        <title>Whole Genome Sequence of the Moderate Halophilic Marine Bacterium Marinobacter litoralis Sw-45.</title>
        <authorList>
            <person name="Musa H."/>
        </authorList>
    </citation>
    <scope>NUCLEOTIDE SEQUENCE [LARGE SCALE GENOMIC DNA]</scope>
    <source>
        <strain evidence="7 8">Sw-45</strain>
    </source>
</reference>
<keyword evidence="8" id="KW-1185">Reference proteome</keyword>
<gene>
    <name evidence="7" type="ORF">DOQ08_02292</name>
</gene>
<sequence length="154" mass="16789">MQSRVWLAFNVELVKNKRDTQLRLDIMMRSNFSLKSVSCAILALLAITLSSACTNTSGPSEKIIEYARSATPENPETAEIYQRSCMACHGNGTSDAPLTGDKNAWQPRMEKGMDTLLDNVVSGMGGMPPYGLCMDCNAAEFQALITFMATPAQI</sequence>
<dbReference type="SUPFAM" id="SSF46626">
    <property type="entry name" value="Cytochrome c"/>
    <property type="match status" value="1"/>
</dbReference>
<evidence type="ECO:0000256" key="5">
    <source>
        <dbReference type="ARBA" id="ARBA00023004"/>
    </source>
</evidence>
<dbReference type="Gene3D" id="1.10.760.10">
    <property type="entry name" value="Cytochrome c-like domain"/>
    <property type="match status" value="1"/>
</dbReference>
<dbReference type="InterPro" id="IPR009056">
    <property type="entry name" value="Cyt_c-like_dom"/>
</dbReference>
<dbReference type="Proteomes" id="UP000265903">
    <property type="component" value="Unassembled WGS sequence"/>
</dbReference>
<dbReference type="PANTHER" id="PTHR40942">
    <property type="match status" value="1"/>
</dbReference>
<evidence type="ECO:0000313" key="8">
    <source>
        <dbReference type="Proteomes" id="UP000265903"/>
    </source>
</evidence>
<evidence type="ECO:0000256" key="4">
    <source>
        <dbReference type="ARBA" id="ARBA00022982"/>
    </source>
</evidence>
<keyword evidence="5" id="KW-0408">Iron</keyword>
<comment type="caution">
    <text evidence="7">The sequence shown here is derived from an EMBL/GenBank/DDBJ whole genome shotgun (WGS) entry which is preliminary data.</text>
</comment>
<dbReference type="InterPro" id="IPR036909">
    <property type="entry name" value="Cyt_c-like_dom_sf"/>
</dbReference>
<dbReference type="Pfam" id="PF13442">
    <property type="entry name" value="Cytochrome_CBB3"/>
    <property type="match status" value="1"/>
</dbReference>
<evidence type="ECO:0000256" key="1">
    <source>
        <dbReference type="ARBA" id="ARBA00022448"/>
    </source>
</evidence>
<dbReference type="GO" id="GO:0005506">
    <property type="term" value="F:iron ion binding"/>
    <property type="evidence" value="ECO:0007669"/>
    <property type="project" value="InterPro"/>
</dbReference>
<evidence type="ECO:0000256" key="2">
    <source>
        <dbReference type="ARBA" id="ARBA00022617"/>
    </source>
</evidence>
<dbReference type="PRINTS" id="PR00607">
    <property type="entry name" value="CYTCHROMECIE"/>
</dbReference>
<evidence type="ECO:0000256" key="3">
    <source>
        <dbReference type="ARBA" id="ARBA00022723"/>
    </source>
</evidence>
<dbReference type="PANTHER" id="PTHR40942:SF4">
    <property type="entry name" value="CYTOCHROME C5"/>
    <property type="match status" value="1"/>
</dbReference>
<organism evidence="7 8">
    <name type="scientific">Marinobacter litoralis</name>
    <dbReference type="NCBI Taxonomy" id="187981"/>
    <lineage>
        <taxon>Bacteria</taxon>
        <taxon>Pseudomonadati</taxon>
        <taxon>Pseudomonadota</taxon>
        <taxon>Gammaproteobacteria</taxon>
        <taxon>Pseudomonadales</taxon>
        <taxon>Marinobacteraceae</taxon>
        <taxon>Marinobacter</taxon>
    </lineage>
</organism>
<feature type="domain" description="Cytochrome c" evidence="6">
    <location>
        <begin position="76"/>
        <end position="148"/>
    </location>
</feature>
<proteinExistence type="predicted"/>
<protein>
    <submittedName>
        <fullName evidence="7">Cytochrome c5</fullName>
    </submittedName>
</protein>
<dbReference type="GO" id="GO:0020037">
    <property type="term" value="F:heme binding"/>
    <property type="evidence" value="ECO:0007669"/>
    <property type="project" value="InterPro"/>
</dbReference>
<dbReference type="GO" id="GO:0009055">
    <property type="term" value="F:electron transfer activity"/>
    <property type="evidence" value="ECO:0007669"/>
    <property type="project" value="InterPro"/>
</dbReference>
<dbReference type="AlphaFoldDB" id="A0A3M2RC23"/>
<evidence type="ECO:0000259" key="6">
    <source>
        <dbReference type="Pfam" id="PF13442"/>
    </source>
</evidence>
<name>A0A3M2RC23_9GAMM</name>
<dbReference type="EMBL" id="QMDL01000003">
    <property type="protein sequence ID" value="RMJ02828.1"/>
    <property type="molecule type" value="Genomic_DNA"/>
</dbReference>
<dbReference type="InterPro" id="IPR002323">
    <property type="entry name" value="Cyt_CIE"/>
</dbReference>
<keyword evidence="4" id="KW-0249">Electron transport</keyword>
<keyword evidence="1" id="KW-0813">Transport</keyword>